<accession>A0A9P4K2D7</accession>
<keyword evidence="1" id="KW-0812">Transmembrane</keyword>
<dbReference type="InterPro" id="IPR010718">
    <property type="entry name" value="DUF1294"/>
</dbReference>
<dbReference type="OrthoDB" id="10259680at2759"/>
<reference evidence="3" key="1">
    <citation type="journal article" date="2020" name="Stud. Mycol.">
        <title>101 Dothideomycetes genomes: A test case for predicting lifestyles and emergence of pathogens.</title>
        <authorList>
            <person name="Haridas S."/>
            <person name="Albert R."/>
            <person name="Binder M."/>
            <person name="Bloem J."/>
            <person name="LaButti K."/>
            <person name="Salamov A."/>
            <person name="Andreopoulos B."/>
            <person name="Baker S."/>
            <person name="Barry K."/>
            <person name="Bills G."/>
            <person name="Bluhm B."/>
            <person name="Cannon C."/>
            <person name="Castanera R."/>
            <person name="Culley D."/>
            <person name="Daum C."/>
            <person name="Ezra D."/>
            <person name="Gonzalez J."/>
            <person name="Henrissat B."/>
            <person name="Kuo A."/>
            <person name="Liang C."/>
            <person name="Lipzen A."/>
            <person name="Lutzoni F."/>
            <person name="Magnuson J."/>
            <person name="Mondo S."/>
            <person name="Nolan M."/>
            <person name="Ohm R."/>
            <person name="Pangilinan J."/>
            <person name="Park H.-J."/>
            <person name="Ramirez L."/>
            <person name="Alfaro M."/>
            <person name="Sun H."/>
            <person name="Tritt A."/>
            <person name="Yoshinaga Y."/>
            <person name="Zwiers L.-H."/>
            <person name="Turgeon B."/>
            <person name="Goodwin S."/>
            <person name="Spatafora J."/>
            <person name="Crous P."/>
            <person name="Grigoriev I."/>
        </authorList>
    </citation>
    <scope>NUCLEOTIDE SEQUENCE [LARGE SCALE GENOMIC DNA]</scope>
    <source>
        <strain evidence="3">CBS 304.66</strain>
    </source>
</reference>
<protein>
    <submittedName>
        <fullName evidence="2">DUF1294-domain-containing protein</fullName>
    </submittedName>
</protein>
<evidence type="ECO:0000313" key="2">
    <source>
        <dbReference type="EMBL" id="KAF2260195.1"/>
    </source>
</evidence>
<dbReference type="Pfam" id="PF06961">
    <property type="entry name" value="DUF1294"/>
    <property type="match status" value="1"/>
</dbReference>
<evidence type="ECO:0000256" key="1">
    <source>
        <dbReference type="SAM" id="Phobius"/>
    </source>
</evidence>
<sequence>MHEQAREFWERSIASLTFEGGEPAVGAIAFDVYFAIVIPSRLAAPFVKSMSPRRPPRRNRPISTATVAGVCSLVMPAVSLFRIYLSTGSLWPFKYSGLVSTVTLLLYEYDKMQPRNLEWRAKEATLHTLELIGGWPCALLGMHYFRHKTRKMSFQAVFWGIILGWQGVWWTIWSGGIVTY</sequence>
<proteinExistence type="predicted"/>
<keyword evidence="1" id="KW-0472">Membrane</keyword>
<dbReference type="AlphaFoldDB" id="A0A9P4K2D7"/>
<evidence type="ECO:0000313" key="3">
    <source>
        <dbReference type="Proteomes" id="UP000800093"/>
    </source>
</evidence>
<organism evidence="2 3">
    <name type="scientific">Lojkania enalia</name>
    <dbReference type="NCBI Taxonomy" id="147567"/>
    <lineage>
        <taxon>Eukaryota</taxon>
        <taxon>Fungi</taxon>
        <taxon>Dikarya</taxon>
        <taxon>Ascomycota</taxon>
        <taxon>Pezizomycotina</taxon>
        <taxon>Dothideomycetes</taxon>
        <taxon>Pleosporomycetidae</taxon>
        <taxon>Pleosporales</taxon>
        <taxon>Pleosporales incertae sedis</taxon>
        <taxon>Lojkania</taxon>
    </lineage>
</organism>
<keyword evidence="3" id="KW-1185">Reference proteome</keyword>
<name>A0A9P4K2D7_9PLEO</name>
<feature type="transmembrane region" description="Helical" evidence="1">
    <location>
        <begin position="24"/>
        <end position="44"/>
    </location>
</feature>
<dbReference type="Proteomes" id="UP000800093">
    <property type="component" value="Unassembled WGS sequence"/>
</dbReference>
<gene>
    <name evidence="2" type="ORF">CC78DRAFT_620420</name>
</gene>
<keyword evidence="1" id="KW-1133">Transmembrane helix</keyword>
<dbReference type="EMBL" id="ML986687">
    <property type="protein sequence ID" value="KAF2260195.1"/>
    <property type="molecule type" value="Genomic_DNA"/>
</dbReference>
<comment type="caution">
    <text evidence="2">The sequence shown here is derived from an EMBL/GenBank/DDBJ whole genome shotgun (WGS) entry which is preliminary data.</text>
</comment>
<feature type="transmembrane region" description="Helical" evidence="1">
    <location>
        <begin position="65"/>
        <end position="85"/>
    </location>
</feature>
<feature type="transmembrane region" description="Helical" evidence="1">
    <location>
        <begin position="152"/>
        <end position="172"/>
    </location>
</feature>